<dbReference type="InterPro" id="IPR002575">
    <property type="entry name" value="Aminoglycoside_PTrfase"/>
</dbReference>
<comment type="caution">
    <text evidence="2">The sequence shown here is derived from an EMBL/GenBank/DDBJ whole genome shotgun (WGS) entry which is preliminary data.</text>
</comment>
<name>A0ABU9VFJ3_9BACI</name>
<gene>
    <name evidence="2" type="ORF">MKY91_04335</name>
</gene>
<protein>
    <submittedName>
        <fullName evidence="2">Phosphotransferase</fullName>
    </submittedName>
</protein>
<dbReference type="SUPFAM" id="SSF56112">
    <property type="entry name" value="Protein kinase-like (PK-like)"/>
    <property type="match status" value="1"/>
</dbReference>
<evidence type="ECO:0000313" key="3">
    <source>
        <dbReference type="Proteomes" id="UP001418796"/>
    </source>
</evidence>
<organism evidence="2 3">
    <name type="scientific">Alkalicoccobacillus gibsonii</name>
    <dbReference type="NCBI Taxonomy" id="79881"/>
    <lineage>
        <taxon>Bacteria</taxon>
        <taxon>Bacillati</taxon>
        <taxon>Bacillota</taxon>
        <taxon>Bacilli</taxon>
        <taxon>Bacillales</taxon>
        <taxon>Bacillaceae</taxon>
        <taxon>Alkalicoccobacillus</taxon>
    </lineage>
</organism>
<dbReference type="InterPro" id="IPR011009">
    <property type="entry name" value="Kinase-like_dom_sf"/>
</dbReference>
<accession>A0ABU9VFJ3</accession>
<dbReference type="EMBL" id="JBCITK010000001">
    <property type="protein sequence ID" value="MEN0642390.1"/>
    <property type="molecule type" value="Genomic_DNA"/>
</dbReference>
<feature type="domain" description="Aminoglycoside phosphotransferase" evidence="1">
    <location>
        <begin position="157"/>
        <end position="216"/>
    </location>
</feature>
<keyword evidence="3" id="KW-1185">Reference proteome</keyword>
<reference evidence="2 3" key="1">
    <citation type="submission" date="2024-03" db="EMBL/GenBank/DDBJ databases">
        <title>Bacilli Hybrid Assemblies.</title>
        <authorList>
            <person name="Kovac J."/>
        </authorList>
    </citation>
    <scope>NUCLEOTIDE SEQUENCE [LARGE SCALE GENOMIC DNA]</scope>
    <source>
        <strain evidence="2 3">FSL R7-0666</strain>
    </source>
</reference>
<dbReference type="Proteomes" id="UP001418796">
    <property type="component" value="Unassembled WGS sequence"/>
</dbReference>
<evidence type="ECO:0000259" key="1">
    <source>
        <dbReference type="Pfam" id="PF01636"/>
    </source>
</evidence>
<sequence>MDLQQIIGELIKMKVIKSIPTQVDQPTGGTVSKVYILDDTYVVKGNCIQVTKAEYEFLQTYQAVTLLPRMLYVSPTYDYMVYLHIEGSIANESPVKRDVLKTLVVDLINHYTLNNDLRGWGWADAPTNTWQAFLLNEIEEAGILIGSRLKSNEHKFLRDLVRRISSGANSYFIHGDLGFHNFIFLNKQLSGVIDPTPLLGEPLYDLIYAFCSTPEDLTKETFDDIVSFLRVGHKKDPYHLYGNVLIGLYLRLATCLKHHPKDIETYLKAWTYWLGIHRCLLQSIKGKGFVGE</sequence>
<proteinExistence type="predicted"/>
<evidence type="ECO:0000313" key="2">
    <source>
        <dbReference type="EMBL" id="MEN0642390.1"/>
    </source>
</evidence>
<dbReference type="Pfam" id="PF01636">
    <property type="entry name" value="APH"/>
    <property type="match status" value="1"/>
</dbReference>
<dbReference type="Gene3D" id="3.90.1200.10">
    <property type="match status" value="1"/>
</dbReference>
<dbReference type="RefSeq" id="WP_343129518.1">
    <property type="nucleotide sequence ID" value="NZ_JBCITK010000001.1"/>
</dbReference>